<reference evidence="8" key="2">
    <citation type="submission" date="2021-04" db="EMBL/GenBank/DDBJ databases">
        <title>Genome-wide patterns of bracovirus chromosomal integration into multiple host tissues during parasitism.</title>
        <authorList>
            <person name="Chebbi M.A.C."/>
        </authorList>
    </citation>
    <scope>NUCLEOTIDE SEQUENCE</scope>
    <source>
        <tissue evidence="8">Whole body</tissue>
    </source>
</reference>
<feature type="domain" description="Carboxylesterase type B" evidence="7">
    <location>
        <begin position="260"/>
        <end position="473"/>
    </location>
</feature>
<dbReference type="PROSITE" id="PS00122">
    <property type="entry name" value="CARBOXYLESTERASE_B_1"/>
    <property type="match status" value="1"/>
</dbReference>
<keyword evidence="5" id="KW-0325">Glycoprotein</keyword>
<dbReference type="Proteomes" id="UP000729913">
    <property type="component" value="Unassembled WGS sequence"/>
</dbReference>
<gene>
    <name evidence="8" type="ORF">G9C98_001251</name>
</gene>
<evidence type="ECO:0000313" key="8">
    <source>
        <dbReference type="EMBL" id="KAG8034167.1"/>
    </source>
</evidence>
<keyword evidence="2" id="KW-0719">Serine esterase</keyword>
<keyword evidence="3 6" id="KW-0378">Hydrolase</keyword>
<dbReference type="InterPro" id="IPR019826">
    <property type="entry name" value="Carboxylesterase_B_AS"/>
</dbReference>
<evidence type="ECO:0000259" key="7">
    <source>
        <dbReference type="Pfam" id="PF00135"/>
    </source>
</evidence>
<reference evidence="8" key="1">
    <citation type="submission" date="2020-03" db="EMBL/GenBank/DDBJ databases">
        <authorList>
            <person name="Chebbi M.A."/>
            <person name="Drezen J.M."/>
        </authorList>
    </citation>
    <scope>NUCLEOTIDE SEQUENCE</scope>
    <source>
        <tissue evidence="8">Whole body</tissue>
    </source>
</reference>
<feature type="signal peptide" evidence="6">
    <location>
        <begin position="1"/>
        <end position="24"/>
    </location>
</feature>
<keyword evidence="6" id="KW-0732">Signal</keyword>
<feature type="domain" description="Carboxylesterase type B" evidence="7">
    <location>
        <begin position="35"/>
        <end position="255"/>
    </location>
</feature>
<dbReference type="PANTHER" id="PTHR43142:SF1">
    <property type="entry name" value="CARBOXYLIC ESTER HYDROLASE"/>
    <property type="match status" value="1"/>
</dbReference>
<evidence type="ECO:0000256" key="5">
    <source>
        <dbReference type="ARBA" id="ARBA00023180"/>
    </source>
</evidence>
<keyword evidence="4" id="KW-1015">Disulfide bond</keyword>
<dbReference type="AlphaFoldDB" id="A0A8J5QSF3"/>
<dbReference type="GO" id="GO:0052689">
    <property type="term" value="F:carboxylic ester hydrolase activity"/>
    <property type="evidence" value="ECO:0007669"/>
    <property type="project" value="UniProtKB-KW"/>
</dbReference>
<evidence type="ECO:0000313" key="9">
    <source>
        <dbReference type="Proteomes" id="UP000729913"/>
    </source>
</evidence>
<comment type="similarity">
    <text evidence="1 6">Belongs to the type-B carboxylesterase/lipase family.</text>
</comment>
<evidence type="ECO:0000256" key="1">
    <source>
        <dbReference type="ARBA" id="ARBA00005964"/>
    </source>
</evidence>
<dbReference type="PANTHER" id="PTHR43142">
    <property type="entry name" value="CARBOXYLIC ESTER HYDROLASE"/>
    <property type="match status" value="1"/>
</dbReference>
<dbReference type="EC" id="3.1.1.-" evidence="6"/>
<evidence type="ECO:0000256" key="2">
    <source>
        <dbReference type="ARBA" id="ARBA00022487"/>
    </source>
</evidence>
<dbReference type="Pfam" id="PF00135">
    <property type="entry name" value="COesterase"/>
    <property type="match status" value="2"/>
</dbReference>
<feature type="chain" id="PRO_5035488037" description="Carboxylic ester hydrolase" evidence="6">
    <location>
        <begin position="25"/>
        <end position="490"/>
    </location>
</feature>
<accession>A0A8J5QSF3</accession>
<dbReference type="OrthoDB" id="19653at2759"/>
<evidence type="ECO:0000256" key="6">
    <source>
        <dbReference type="RuleBase" id="RU361235"/>
    </source>
</evidence>
<evidence type="ECO:0000256" key="3">
    <source>
        <dbReference type="ARBA" id="ARBA00022801"/>
    </source>
</evidence>
<protein>
    <recommendedName>
        <fullName evidence="6">Carboxylic ester hydrolase</fullName>
        <ecNumber evidence="6">3.1.1.-</ecNumber>
    </recommendedName>
</protein>
<comment type="caution">
    <text evidence="8">The sequence shown here is derived from an EMBL/GenBank/DDBJ whole genome shotgun (WGS) entry which is preliminary data.</text>
</comment>
<name>A0A8J5QSF3_9HYME</name>
<keyword evidence="9" id="KW-1185">Reference proteome</keyword>
<dbReference type="EMBL" id="JAAOIC020000068">
    <property type="protein sequence ID" value="KAG8034167.1"/>
    <property type="molecule type" value="Genomic_DNA"/>
</dbReference>
<proteinExistence type="inferred from homology"/>
<evidence type="ECO:0000256" key="4">
    <source>
        <dbReference type="ARBA" id="ARBA00023157"/>
    </source>
</evidence>
<dbReference type="InterPro" id="IPR002018">
    <property type="entry name" value="CarbesteraseB"/>
</dbReference>
<sequence length="490" mass="54998">MIENILRAMLYVVLITFLTQTVLSRDLPTNNSSTQPIVDLELGQLQGIQEINVDGKSNFYAFRGIPFAKSTAGELRFKDPEPAEAWSGVRDASKYGNICPQKDFLAGKVVGGEDCLNLNVYTRDLNPDEPLAVLVWIHGGAFILGSGNDDVYGPDYFMTKDIILVTINYRLGMLGFLNLDDEEATGNQGLKDQVMALKWVKQNIKKFGGDPNKVTIFGESAGGASVHYLTISPLAEGLFQKAIIQSGVASNPWASVVKEAVKSGIKVPHIIGHTSKEAIIFVAGLRDDQYAKLEAERDTFLLHPEEKQFLQERNVSLDDITKFFMGDKKVTSENVQSFVDVVTARLFLINIHDIIKIQPSIPDVQTYLYKFDYYSNETAIMQKLFGTDLEGTAHGEELLFLFYPKLMKLFGFEPIASDSTENIIKQRFIELWTNFAKTGNPNSERSELISVKWKPVDDHLEYNCLEISEDLSMIKETNILHKIQQKMSQN</sequence>
<organism evidence="8 9">
    <name type="scientific">Cotesia typhae</name>
    <dbReference type="NCBI Taxonomy" id="2053667"/>
    <lineage>
        <taxon>Eukaryota</taxon>
        <taxon>Metazoa</taxon>
        <taxon>Ecdysozoa</taxon>
        <taxon>Arthropoda</taxon>
        <taxon>Hexapoda</taxon>
        <taxon>Insecta</taxon>
        <taxon>Pterygota</taxon>
        <taxon>Neoptera</taxon>
        <taxon>Endopterygota</taxon>
        <taxon>Hymenoptera</taxon>
        <taxon>Apocrita</taxon>
        <taxon>Ichneumonoidea</taxon>
        <taxon>Braconidae</taxon>
        <taxon>Microgastrinae</taxon>
        <taxon>Cotesia</taxon>
    </lineage>
</organism>